<keyword evidence="8" id="KW-1185">Reference proteome</keyword>
<keyword evidence="3" id="KW-0731">Sigma factor</keyword>
<dbReference type="PANTHER" id="PTHR43133">
    <property type="entry name" value="RNA POLYMERASE ECF-TYPE SIGMA FACTO"/>
    <property type="match status" value="1"/>
</dbReference>
<dbReference type="Proteomes" id="UP000295620">
    <property type="component" value="Unassembled WGS sequence"/>
</dbReference>
<evidence type="ECO:0000256" key="4">
    <source>
        <dbReference type="ARBA" id="ARBA00023163"/>
    </source>
</evidence>
<dbReference type="AlphaFoldDB" id="A0A4R6T1I9"/>
<dbReference type="Pfam" id="PF08281">
    <property type="entry name" value="Sigma70_r4_2"/>
    <property type="match status" value="1"/>
</dbReference>
<feature type="domain" description="RNA polymerase sigma-70 region 2" evidence="5">
    <location>
        <begin position="15"/>
        <end position="74"/>
    </location>
</feature>
<dbReference type="Gene3D" id="1.10.1740.10">
    <property type="match status" value="1"/>
</dbReference>
<comment type="caution">
    <text evidence="7">The sequence shown here is derived from an EMBL/GenBank/DDBJ whole genome shotgun (WGS) entry which is preliminary data.</text>
</comment>
<protein>
    <submittedName>
        <fullName evidence="7">RNA polymerase sigma-70 factor (ECF subfamily)</fullName>
    </submittedName>
</protein>
<keyword evidence="2" id="KW-0805">Transcription regulation</keyword>
<gene>
    <name evidence="7" type="ORF">ATK78_0317</name>
</gene>
<dbReference type="EMBL" id="SNYC01000003">
    <property type="protein sequence ID" value="TDQ11201.1"/>
    <property type="molecule type" value="Genomic_DNA"/>
</dbReference>
<dbReference type="GO" id="GO:0016987">
    <property type="term" value="F:sigma factor activity"/>
    <property type="evidence" value="ECO:0007669"/>
    <property type="project" value="UniProtKB-KW"/>
</dbReference>
<dbReference type="OrthoDB" id="9803470at2"/>
<evidence type="ECO:0000256" key="2">
    <source>
        <dbReference type="ARBA" id="ARBA00023015"/>
    </source>
</evidence>
<dbReference type="GO" id="GO:0006352">
    <property type="term" value="P:DNA-templated transcription initiation"/>
    <property type="evidence" value="ECO:0007669"/>
    <property type="project" value="InterPro"/>
</dbReference>
<dbReference type="SUPFAM" id="SSF88659">
    <property type="entry name" value="Sigma3 and sigma4 domains of RNA polymerase sigma factors"/>
    <property type="match status" value="1"/>
</dbReference>
<evidence type="ECO:0000259" key="5">
    <source>
        <dbReference type="Pfam" id="PF04542"/>
    </source>
</evidence>
<dbReference type="CDD" id="cd06171">
    <property type="entry name" value="Sigma70_r4"/>
    <property type="match status" value="1"/>
</dbReference>
<evidence type="ECO:0000313" key="8">
    <source>
        <dbReference type="Proteomes" id="UP000295620"/>
    </source>
</evidence>
<dbReference type="Pfam" id="PF04542">
    <property type="entry name" value="Sigma70_r2"/>
    <property type="match status" value="1"/>
</dbReference>
<comment type="similarity">
    <text evidence="1">Belongs to the sigma-70 factor family. ECF subfamily.</text>
</comment>
<dbReference type="NCBIfam" id="TIGR02937">
    <property type="entry name" value="sigma70-ECF"/>
    <property type="match status" value="1"/>
</dbReference>
<accession>A0A4R6T1I9</accession>
<feature type="domain" description="RNA polymerase sigma factor 70 region 4 type 2" evidence="6">
    <location>
        <begin position="108"/>
        <end position="159"/>
    </location>
</feature>
<dbReference type="InterPro" id="IPR036388">
    <property type="entry name" value="WH-like_DNA-bd_sf"/>
</dbReference>
<dbReference type="RefSeq" id="WP_133574294.1">
    <property type="nucleotide sequence ID" value="NZ_SNYC01000003.1"/>
</dbReference>
<evidence type="ECO:0000256" key="1">
    <source>
        <dbReference type="ARBA" id="ARBA00010641"/>
    </source>
</evidence>
<reference evidence="7 8" key="1">
    <citation type="submission" date="2019-03" db="EMBL/GenBank/DDBJ databases">
        <title>Genomic Encyclopedia of Archaeal and Bacterial Type Strains, Phase II (KMG-II): from individual species to whole genera.</title>
        <authorList>
            <person name="Goeker M."/>
        </authorList>
    </citation>
    <scope>NUCLEOTIDE SEQUENCE [LARGE SCALE GENOMIC DNA]</scope>
    <source>
        <strain evidence="7 8">DSM 19035</strain>
    </source>
</reference>
<dbReference type="InterPro" id="IPR039425">
    <property type="entry name" value="RNA_pol_sigma-70-like"/>
</dbReference>
<organism evidence="7 8">
    <name type="scientific">Pedobacter metabolipauper</name>
    <dbReference type="NCBI Taxonomy" id="425513"/>
    <lineage>
        <taxon>Bacteria</taxon>
        <taxon>Pseudomonadati</taxon>
        <taxon>Bacteroidota</taxon>
        <taxon>Sphingobacteriia</taxon>
        <taxon>Sphingobacteriales</taxon>
        <taxon>Sphingobacteriaceae</taxon>
        <taxon>Pedobacter</taxon>
    </lineage>
</organism>
<dbReference type="SUPFAM" id="SSF88946">
    <property type="entry name" value="Sigma2 domain of RNA polymerase sigma factors"/>
    <property type="match status" value="1"/>
</dbReference>
<evidence type="ECO:0000313" key="7">
    <source>
        <dbReference type="EMBL" id="TDQ11201.1"/>
    </source>
</evidence>
<dbReference type="InterPro" id="IPR013324">
    <property type="entry name" value="RNA_pol_sigma_r3/r4-like"/>
</dbReference>
<dbReference type="InterPro" id="IPR007627">
    <property type="entry name" value="RNA_pol_sigma70_r2"/>
</dbReference>
<sequence>MNNATLNHEICNHKSCLESFALKFTRNMDDANDLVQDTLIKAIRYHNLYKEGTNLKAWLYTIMRNTFINDYRKDLRRSAVIHTTEDLSSVQLSRSADKNHGENKFILQDITKAMDKLQPEYSVPFLRYFEGYKYHEIADEMQIPLGTVKTRIHVARQFLKGQLKMYSDQFRNSKLTA</sequence>
<dbReference type="Gene3D" id="1.10.10.10">
    <property type="entry name" value="Winged helix-like DNA-binding domain superfamily/Winged helix DNA-binding domain"/>
    <property type="match status" value="1"/>
</dbReference>
<dbReference type="InterPro" id="IPR014284">
    <property type="entry name" value="RNA_pol_sigma-70_dom"/>
</dbReference>
<name>A0A4R6T1I9_9SPHI</name>
<evidence type="ECO:0000256" key="3">
    <source>
        <dbReference type="ARBA" id="ARBA00023082"/>
    </source>
</evidence>
<dbReference type="GO" id="GO:0003677">
    <property type="term" value="F:DNA binding"/>
    <property type="evidence" value="ECO:0007669"/>
    <property type="project" value="InterPro"/>
</dbReference>
<dbReference type="InterPro" id="IPR013325">
    <property type="entry name" value="RNA_pol_sigma_r2"/>
</dbReference>
<dbReference type="PANTHER" id="PTHR43133:SF25">
    <property type="entry name" value="RNA POLYMERASE SIGMA FACTOR RFAY-RELATED"/>
    <property type="match status" value="1"/>
</dbReference>
<evidence type="ECO:0000259" key="6">
    <source>
        <dbReference type="Pfam" id="PF08281"/>
    </source>
</evidence>
<dbReference type="InterPro" id="IPR013249">
    <property type="entry name" value="RNA_pol_sigma70_r4_t2"/>
</dbReference>
<proteinExistence type="inferred from homology"/>
<keyword evidence="4" id="KW-0804">Transcription</keyword>